<evidence type="ECO:0000313" key="2">
    <source>
        <dbReference type="Proteomes" id="UP000282283"/>
    </source>
</evidence>
<gene>
    <name evidence="1" type="primary">8</name>
    <name evidence="1" type="ORF">SEA_EFEKO_8</name>
</gene>
<dbReference type="RefSeq" id="YP_009996820.1">
    <property type="nucleotide sequence ID" value="NC_052941.1"/>
</dbReference>
<dbReference type="Proteomes" id="UP000282283">
    <property type="component" value="Genome"/>
</dbReference>
<proteinExistence type="predicted"/>
<keyword evidence="2" id="KW-1185">Reference proteome</keyword>
<reference evidence="1 2" key="1">
    <citation type="submission" date="2018-08" db="EMBL/GenBank/DDBJ databases">
        <authorList>
            <person name="Franke B.K."/>
            <person name="Bonilla J.A."/>
            <person name="Klyczek K."/>
            <person name="Garlena R.A."/>
            <person name="Russell D.A."/>
            <person name="Pope W.H."/>
            <person name="Jacobs-Sera D."/>
            <person name="Hatfull G.F."/>
        </authorList>
    </citation>
    <scope>NUCLEOTIDE SEQUENCE [LARGE SCALE GENOMIC DNA]</scope>
</reference>
<sequence>MSVLGDLRRELVDSVEGITTYDHVPAAVQLPAAFVMAGAPYIEAGQAFGDKHVRLLLVLLTSPATNPAETDWLDDRIETVQQQLTAEGWTVERVEQPQLQELNGSEVLATQIVVGTDVTFP</sequence>
<dbReference type="EMBL" id="MH825700">
    <property type="protein sequence ID" value="AYD86255.1"/>
    <property type="molecule type" value="Genomic_DNA"/>
</dbReference>
<protein>
    <submittedName>
        <fullName evidence="1">Tail terminator</fullName>
    </submittedName>
</protein>
<name>A0A386KKS6_9CAUD</name>
<dbReference type="GeneID" id="62648745"/>
<organism evidence="1 2">
    <name type="scientific">Microbacterium phage Efeko</name>
    <dbReference type="NCBI Taxonomy" id="2315704"/>
    <lineage>
        <taxon>Viruses</taxon>
        <taxon>Duplodnaviria</taxon>
        <taxon>Heunggongvirae</taxon>
        <taxon>Uroviricota</taxon>
        <taxon>Caudoviricetes</taxon>
        <taxon>Orlajensenviridae</taxon>
        <taxon>Pelczarvirinae</taxon>
        <taxon>Efekovirus</taxon>
        <taxon>Efekovirus efeko</taxon>
        <taxon>Efkovirus efeko</taxon>
    </lineage>
</organism>
<accession>A0A386KKS6</accession>
<dbReference type="KEGG" id="vg:62648745"/>
<evidence type="ECO:0000313" key="1">
    <source>
        <dbReference type="EMBL" id="AYD86255.1"/>
    </source>
</evidence>